<dbReference type="InterPro" id="IPR055362">
    <property type="entry name" value="PTHB1_pf_dom"/>
</dbReference>
<dbReference type="GO" id="GO:0034464">
    <property type="term" value="C:BBSome"/>
    <property type="evidence" value="ECO:0007669"/>
    <property type="project" value="InterPro"/>
</dbReference>
<name>A0AAV5U5Z5_9BILA</name>
<accession>A0AAV5U5Z5</accession>
<keyword evidence="4" id="KW-1185">Reference proteome</keyword>
<gene>
    <name evidence="3" type="ORF">PENTCL1PPCAC_24470</name>
</gene>
<organism evidence="3 4">
    <name type="scientific">Pristionchus entomophagus</name>
    <dbReference type="NCBI Taxonomy" id="358040"/>
    <lineage>
        <taxon>Eukaryota</taxon>
        <taxon>Metazoa</taxon>
        <taxon>Ecdysozoa</taxon>
        <taxon>Nematoda</taxon>
        <taxon>Chromadorea</taxon>
        <taxon>Rhabditida</taxon>
        <taxon>Rhabditina</taxon>
        <taxon>Diplogasteromorpha</taxon>
        <taxon>Diplogasteroidea</taxon>
        <taxon>Neodiplogasteridae</taxon>
        <taxon>Pristionchus</taxon>
    </lineage>
</organism>
<evidence type="ECO:0000259" key="2">
    <source>
        <dbReference type="Pfam" id="PF23337"/>
    </source>
</evidence>
<dbReference type="AlphaFoldDB" id="A0AAV5U5Z5"/>
<feature type="domain" description="PTHB1 platform" evidence="2">
    <location>
        <begin position="276"/>
        <end position="382"/>
    </location>
</feature>
<protein>
    <recommendedName>
        <fullName evidence="5">Bardet-Biedl syndrome 1 N-terminal domain-containing protein</fullName>
    </recommendedName>
</protein>
<dbReference type="Pfam" id="PF14727">
    <property type="entry name" value="PHTB1_N"/>
    <property type="match status" value="1"/>
</dbReference>
<feature type="non-terminal residue" evidence="3">
    <location>
        <position position="1"/>
    </location>
</feature>
<evidence type="ECO:0000259" key="1">
    <source>
        <dbReference type="Pfam" id="PF14727"/>
    </source>
</evidence>
<dbReference type="Proteomes" id="UP001432027">
    <property type="component" value="Unassembled WGS sequence"/>
</dbReference>
<evidence type="ECO:0000313" key="3">
    <source>
        <dbReference type="EMBL" id="GMT02296.1"/>
    </source>
</evidence>
<evidence type="ECO:0008006" key="5">
    <source>
        <dbReference type="Google" id="ProtNLM"/>
    </source>
</evidence>
<dbReference type="Pfam" id="PF23337">
    <property type="entry name" value="PTHB1_pf"/>
    <property type="match status" value="1"/>
</dbReference>
<comment type="caution">
    <text evidence="3">The sequence shown here is derived from an EMBL/GenBank/DDBJ whole genome shotgun (WGS) entry which is preliminary data.</text>
</comment>
<dbReference type="PANTHER" id="PTHR20991">
    <property type="entry name" value="PARATHYROID HORMONE-RESPONSIVE B1 GENE"/>
    <property type="match status" value="1"/>
</dbReference>
<dbReference type="InterPro" id="IPR026511">
    <property type="entry name" value="PTHB1"/>
</dbReference>
<dbReference type="EMBL" id="BTSX01000005">
    <property type="protein sequence ID" value="GMT02296.1"/>
    <property type="molecule type" value="Genomic_DNA"/>
</dbReference>
<sequence>FDWSVAVGDVVVDIQIAQNDTQPTIMALCRKHLVALTSGGVIRFSFDLQCIGLALKCYAQGPTSYIMSVVSTNTGAVLVLKENILMWTSHTPITAQYFDLCDAREANCMLALADSKRMVIGYLGTEPSLYRIPIAPNRSVDYAAKKAQMAEYEEQIRMFGGSGAGLESDTAKAVRKELTASLDAGEMDNPTRAVSKHSDVPSWTVRVTLPADLRDVQININADLATPMKSYMINNTKDSTSIPLTFFIEDQPPIDPHVTVAVHYESTQVLLEASLPLSLVSQPCSVARQAKHKITLDVDGPTHDLTELLPDIATSPSHAAQIGLQMLTTDTVVCILTAGKSNRYRIQSDSLDYLYFVTVKLMEALEEKNPDARINVNFAVSTAVQAAE</sequence>
<dbReference type="GO" id="GO:0060271">
    <property type="term" value="P:cilium assembly"/>
    <property type="evidence" value="ECO:0007669"/>
    <property type="project" value="TreeGrafter"/>
</dbReference>
<proteinExistence type="predicted"/>
<feature type="domain" description="PTHB1 N-terminal" evidence="1">
    <location>
        <begin position="2"/>
        <end position="127"/>
    </location>
</feature>
<dbReference type="GO" id="GO:0016020">
    <property type="term" value="C:membrane"/>
    <property type="evidence" value="ECO:0007669"/>
    <property type="project" value="TreeGrafter"/>
</dbReference>
<reference evidence="3" key="1">
    <citation type="submission" date="2023-10" db="EMBL/GenBank/DDBJ databases">
        <title>Genome assembly of Pristionchus species.</title>
        <authorList>
            <person name="Yoshida K."/>
            <person name="Sommer R.J."/>
        </authorList>
    </citation>
    <scope>NUCLEOTIDE SEQUENCE</scope>
    <source>
        <strain evidence="3">RS0144</strain>
    </source>
</reference>
<evidence type="ECO:0000313" key="4">
    <source>
        <dbReference type="Proteomes" id="UP001432027"/>
    </source>
</evidence>
<dbReference type="InterPro" id="IPR028073">
    <property type="entry name" value="PHTB1_N_dom"/>
</dbReference>
<dbReference type="PANTHER" id="PTHR20991:SF0">
    <property type="entry name" value="PROTEIN PTHB1"/>
    <property type="match status" value="1"/>
</dbReference>
<feature type="non-terminal residue" evidence="3">
    <location>
        <position position="388"/>
    </location>
</feature>